<protein>
    <submittedName>
        <fullName evidence="1">Uncharacterized protein</fullName>
    </submittedName>
</protein>
<accession>A0A8S9J027</accession>
<organism evidence="1">
    <name type="scientific">Brassica cretica</name>
    <name type="common">Mustard</name>
    <dbReference type="NCBI Taxonomy" id="69181"/>
    <lineage>
        <taxon>Eukaryota</taxon>
        <taxon>Viridiplantae</taxon>
        <taxon>Streptophyta</taxon>
        <taxon>Embryophyta</taxon>
        <taxon>Tracheophyta</taxon>
        <taxon>Spermatophyta</taxon>
        <taxon>Magnoliopsida</taxon>
        <taxon>eudicotyledons</taxon>
        <taxon>Gunneridae</taxon>
        <taxon>Pentapetalae</taxon>
        <taxon>rosids</taxon>
        <taxon>malvids</taxon>
        <taxon>Brassicales</taxon>
        <taxon>Brassicaceae</taxon>
        <taxon>Brassiceae</taxon>
        <taxon>Brassica</taxon>
    </lineage>
</organism>
<dbReference type="PANTHER" id="PTHR47186">
    <property type="entry name" value="LEUCINE-RICH REPEAT-CONTAINING PROTEIN 57"/>
    <property type="match status" value="1"/>
</dbReference>
<dbReference type="EMBL" id="QGKY02001015">
    <property type="protein sequence ID" value="KAF2574666.1"/>
    <property type="molecule type" value="Genomic_DNA"/>
</dbReference>
<dbReference type="SUPFAM" id="SSF52047">
    <property type="entry name" value="RNI-like"/>
    <property type="match status" value="1"/>
</dbReference>
<reference evidence="1" key="1">
    <citation type="submission" date="2019-12" db="EMBL/GenBank/DDBJ databases">
        <title>Genome sequencing and annotation of Brassica cretica.</title>
        <authorList>
            <person name="Studholme D.J."/>
            <person name="Sarris P.F."/>
        </authorList>
    </citation>
    <scope>NUCLEOTIDE SEQUENCE</scope>
    <source>
        <strain evidence="1">PFS-102/07</strain>
        <tissue evidence="1">Leaf</tissue>
    </source>
</reference>
<dbReference type="Gene3D" id="3.80.10.10">
    <property type="entry name" value="Ribonuclease Inhibitor"/>
    <property type="match status" value="2"/>
</dbReference>
<gene>
    <name evidence="1" type="ORF">F2Q70_00001978</name>
</gene>
<dbReference type="InterPro" id="IPR032675">
    <property type="entry name" value="LRR_dom_sf"/>
</dbReference>
<evidence type="ECO:0000313" key="1">
    <source>
        <dbReference type="EMBL" id="KAF2574666.1"/>
    </source>
</evidence>
<comment type="caution">
    <text evidence="1">The sequence shown here is derived from an EMBL/GenBank/DDBJ whole genome shotgun (WGS) entry which is preliminary data.</text>
</comment>
<dbReference type="PANTHER" id="PTHR47186:SF61">
    <property type="entry name" value="LEUCINE-RICH REPEAT-CONTAINING PROTEIN 57-RELATED"/>
    <property type="match status" value="1"/>
</dbReference>
<dbReference type="AlphaFoldDB" id="A0A8S9J027"/>
<proteinExistence type="predicted"/>
<sequence>MNFESLEKLDLSGCASIENAVNLRTLDIIAELLLTNINLESLDVLNLRDCSMLKSFPQISTNIRALDLRGTAVEEVPPSIVSWPRLDQLQMSYFENLKECPHALERITWLCLTDTEIREVPPWVKKISRLNGFVPTGFGVHLFHGCKRLRVLGDTRVLL</sequence>
<name>A0A8S9J027_BRACR</name>